<feature type="compositionally biased region" description="Low complexity" evidence="1">
    <location>
        <begin position="200"/>
        <end position="224"/>
    </location>
</feature>
<proteinExistence type="predicted"/>
<organism evidence="2 3">
    <name type="scientific">Paramecium bursaria Chlorella virus FR483</name>
    <name type="common">PBCV-FR483</name>
    <dbReference type="NCBI Taxonomy" id="399781"/>
    <lineage>
        <taxon>Viruses</taxon>
        <taxon>Varidnaviria</taxon>
        <taxon>Bamfordvirae</taxon>
        <taxon>Nucleocytoviricota</taxon>
        <taxon>Megaviricetes</taxon>
        <taxon>Algavirales</taxon>
        <taxon>Phycodnaviridae</taxon>
        <taxon>Chlorovirus</taxon>
        <taxon>Chlorovirus conductrix</taxon>
        <taxon>Paramecium bursaria Chlorella virus A1</taxon>
    </lineage>
</organism>
<dbReference type="EMBL" id="DQ890022">
    <property type="protein sequence ID" value="ABT15883.1"/>
    <property type="molecule type" value="Genomic_DNA"/>
</dbReference>
<protein>
    <submittedName>
        <fullName evidence="2">Uncharacterized protein N598R</fullName>
    </submittedName>
</protein>
<sequence>MAFRGEIIKMIENMVSSIEAHNFKITDTMKTHFVSFINEFFKHHVGTTDIDFKLTPNFLYAEAENIRVMIASDKNKKFEIPGYNIPMRSSIEGFILVDEMVCYDSVLMRCFAPPIPSSTAVNLPQYVDTPGIQATPPVSVPTPAAPSTSFVFNSTPASTPSTTPAPAPSTTPASMPSFTSTPTPSFTSTPTPSFAPTPTPSFTSTPTPSFTSTPTLSFAPTPTPASTNIFAAKLTTPPPPTNIFNQTPATTSVATSPFAAFASPISSFSPKPMNTFSSFGKGTNIFARSDSTTSSS</sequence>
<evidence type="ECO:0000313" key="2">
    <source>
        <dbReference type="EMBL" id="ABT15883.1"/>
    </source>
</evidence>
<dbReference type="GeneID" id="5364519"/>
<dbReference type="OrthoDB" id="22473at10239"/>
<dbReference type="RefSeq" id="YP_001426230.1">
    <property type="nucleotide sequence ID" value="NC_008603.1"/>
</dbReference>
<organismHost>
    <name type="scientific">Paramecium bursaria</name>
    <dbReference type="NCBI Taxonomy" id="74790"/>
</organismHost>
<dbReference type="KEGG" id="vg:5364519"/>
<feature type="compositionally biased region" description="Low complexity" evidence="1">
    <location>
        <begin position="149"/>
        <end position="162"/>
    </location>
</feature>
<feature type="region of interest" description="Disordered" evidence="1">
    <location>
        <begin position="149"/>
        <end position="224"/>
    </location>
</feature>
<evidence type="ECO:0000256" key="1">
    <source>
        <dbReference type="SAM" id="MobiDB-lite"/>
    </source>
</evidence>
<gene>
    <name evidence="2" type="primary">N598R</name>
    <name evidence="2" type="ORF">FR483_N598R</name>
</gene>
<name>A7J7V2_PBCVF</name>
<accession>A7J7V2</accession>
<feature type="compositionally biased region" description="Low complexity" evidence="1">
    <location>
        <begin position="170"/>
        <end position="192"/>
    </location>
</feature>
<evidence type="ECO:0000313" key="3">
    <source>
        <dbReference type="Proteomes" id="UP000204095"/>
    </source>
</evidence>
<reference evidence="2 3" key="1">
    <citation type="journal article" date="2007" name="Virology">
        <title>Sequence and annotation of the 314-kb MT325 and the 321-kb FR483 viruses that infect Chlorella Pbi.</title>
        <authorList>
            <person name="Fitzgerald L.A."/>
            <person name="Graves M.V."/>
            <person name="Li X."/>
            <person name="Feldblyum T."/>
            <person name="Hartigan J."/>
            <person name="Van Etten J.L."/>
        </authorList>
    </citation>
    <scope>NUCLEOTIDE SEQUENCE [LARGE SCALE GENOMIC DNA]</scope>
    <source>
        <strain evidence="2 3">FR483</strain>
    </source>
</reference>
<dbReference type="Proteomes" id="UP000204095">
    <property type="component" value="Segment"/>
</dbReference>